<dbReference type="InterPro" id="IPR051473">
    <property type="entry name" value="P2Ox-like"/>
</dbReference>
<protein>
    <submittedName>
        <fullName evidence="9">Choline dehydrogenase</fullName>
    </submittedName>
</protein>
<gene>
    <name evidence="9" type="ORF">SAMN05444390_104138</name>
</gene>
<evidence type="ECO:0000256" key="2">
    <source>
        <dbReference type="ARBA" id="ARBA00010790"/>
    </source>
</evidence>
<accession>A0A1H6CU00</accession>
<reference evidence="9 10" key="1">
    <citation type="submission" date="2016-10" db="EMBL/GenBank/DDBJ databases">
        <authorList>
            <person name="de Groot N.N."/>
        </authorList>
    </citation>
    <scope>NUCLEOTIDE SEQUENCE [LARGE SCALE GENOMIC DNA]</scope>
    <source>
        <strain evidence="9 10">DSM 22012</strain>
    </source>
</reference>
<dbReference type="GO" id="GO:0016614">
    <property type="term" value="F:oxidoreductase activity, acting on CH-OH group of donors"/>
    <property type="evidence" value="ECO:0007669"/>
    <property type="project" value="InterPro"/>
</dbReference>
<evidence type="ECO:0000259" key="7">
    <source>
        <dbReference type="Pfam" id="PF00732"/>
    </source>
</evidence>
<evidence type="ECO:0000313" key="10">
    <source>
        <dbReference type="Proteomes" id="UP000236745"/>
    </source>
</evidence>
<dbReference type="Gene3D" id="3.50.50.60">
    <property type="entry name" value="FAD/NAD(P)-binding domain"/>
    <property type="match status" value="2"/>
</dbReference>
<feature type="domain" description="Glucose-methanol-choline oxidoreductase N-terminal" evidence="7">
    <location>
        <begin position="204"/>
        <end position="329"/>
    </location>
</feature>
<name>A0A1H6CU00_9GAMM</name>
<evidence type="ECO:0000259" key="8">
    <source>
        <dbReference type="Pfam" id="PF05199"/>
    </source>
</evidence>
<dbReference type="Proteomes" id="UP000236745">
    <property type="component" value="Unassembled WGS sequence"/>
</dbReference>
<evidence type="ECO:0000256" key="6">
    <source>
        <dbReference type="SAM" id="MobiDB-lite"/>
    </source>
</evidence>
<dbReference type="InterPro" id="IPR007867">
    <property type="entry name" value="GMC_OxRtase_C"/>
</dbReference>
<keyword evidence="3" id="KW-0285">Flavoprotein</keyword>
<dbReference type="PANTHER" id="PTHR42784:SF1">
    <property type="entry name" value="PYRANOSE 2-OXIDASE"/>
    <property type="match status" value="1"/>
</dbReference>
<sequence length="549" mass="59540">MSLPSNSDVVIVGTGVVAAVVAEQLLDAGLSVVMLEAGPRVSRAEIVENYRNLPLGNKGNAIASYPSKPWAPHPEPNSGRPGDDYLQVSGPNGIGYLQSYVRYAGGSTWHWAGTSWRLTPEDMRLNSNFGVGRDWPFPYEELEPYYVKAEYKLGICGPSDEAEQWPQGVARSAPYPMPELPFSPGERKFTDVVRDKLGLRNVHVAQARNSGTSYDNRPACCGSNNCVPVCPVGAKYDAATALGRLEAKGAKILHNAVVYKVETNAQNQVEAVNYLDPDKQSHRVTGKTFVLACNGIETPKLLLMSADDRNPNGLANSSDQVGRNMMDHPQLAYKIKLKEPYWTGVGPVVNSGIMETSQGDYRARHAAAYFRFNNFAQNRFVTFDTLQQGLVGKALDEQLRHNTGTSGMIVAAHEILPDPNNRLTLSDKKDWLGLPKPSVHYDVGDYVRRSAEEFSGPMIQRIAEAMGVLEAPTTAGFRPSKHIMGGTIMGTDSSNSVVDDVCRSHDHANLYLPGGGAMPSTATGNSTITMVALAFRAAEAIVQQMKAGA</sequence>
<evidence type="ECO:0000256" key="1">
    <source>
        <dbReference type="ARBA" id="ARBA00001974"/>
    </source>
</evidence>
<comment type="cofactor">
    <cofactor evidence="1">
        <name>FAD</name>
        <dbReference type="ChEBI" id="CHEBI:57692"/>
    </cofactor>
</comment>
<dbReference type="OrthoDB" id="9787779at2"/>
<dbReference type="EMBL" id="FNVQ01000004">
    <property type="protein sequence ID" value="SEG76277.1"/>
    <property type="molecule type" value="Genomic_DNA"/>
</dbReference>
<dbReference type="PANTHER" id="PTHR42784">
    <property type="entry name" value="PYRANOSE 2-OXIDASE"/>
    <property type="match status" value="1"/>
</dbReference>
<keyword evidence="10" id="KW-1185">Reference proteome</keyword>
<dbReference type="GO" id="GO:0050660">
    <property type="term" value="F:flavin adenine dinucleotide binding"/>
    <property type="evidence" value="ECO:0007669"/>
    <property type="project" value="InterPro"/>
</dbReference>
<evidence type="ECO:0000256" key="3">
    <source>
        <dbReference type="ARBA" id="ARBA00022630"/>
    </source>
</evidence>
<dbReference type="InterPro" id="IPR036188">
    <property type="entry name" value="FAD/NAD-bd_sf"/>
</dbReference>
<dbReference type="AlphaFoldDB" id="A0A1H6CU00"/>
<evidence type="ECO:0000256" key="4">
    <source>
        <dbReference type="ARBA" id="ARBA00022827"/>
    </source>
</evidence>
<proteinExistence type="inferred from homology"/>
<keyword evidence="5" id="KW-0560">Oxidoreductase</keyword>
<comment type="similarity">
    <text evidence="2">Belongs to the GMC oxidoreductase family.</text>
</comment>
<dbReference type="SUPFAM" id="SSF51905">
    <property type="entry name" value="FAD/NAD(P)-binding domain"/>
    <property type="match status" value="1"/>
</dbReference>
<evidence type="ECO:0000313" key="9">
    <source>
        <dbReference type="EMBL" id="SEG76277.1"/>
    </source>
</evidence>
<evidence type="ECO:0000256" key="5">
    <source>
        <dbReference type="ARBA" id="ARBA00023002"/>
    </source>
</evidence>
<dbReference type="Pfam" id="PF00732">
    <property type="entry name" value="GMC_oxred_N"/>
    <property type="match status" value="1"/>
</dbReference>
<dbReference type="RefSeq" id="WP_104004530.1">
    <property type="nucleotide sequence ID" value="NZ_FNVQ01000004.1"/>
</dbReference>
<dbReference type="InterPro" id="IPR000172">
    <property type="entry name" value="GMC_OxRdtase_N"/>
</dbReference>
<feature type="domain" description="Glucose-methanol-choline oxidoreductase C-terminal" evidence="8">
    <location>
        <begin position="417"/>
        <end position="534"/>
    </location>
</feature>
<keyword evidence="4" id="KW-0274">FAD</keyword>
<feature type="region of interest" description="Disordered" evidence="6">
    <location>
        <begin position="66"/>
        <end position="85"/>
    </location>
</feature>
<organism evidence="9 10">
    <name type="scientific">Marinobacterium lutimaris</name>
    <dbReference type="NCBI Taxonomy" id="568106"/>
    <lineage>
        <taxon>Bacteria</taxon>
        <taxon>Pseudomonadati</taxon>
        <taxon>Pseudomonadota</taxon>
        <taxon>Gammaproteobacteria</taxon>
        <taxon>Oceanospirillales</taxon>
        <taxon>Oceanospirillaceae</taxon>
        <taxon>Marinobacterium</taxon>
    </lineage>
</organism>
<dbReference type="Pfam" id="PF05199">
    <property type="entry name" value="GMC_oxred_C"/>
    <property type="match status" value="1"/>
</dbReference>